<comment type="caution">
    <text evidence="1">The sequence shown here is derived from an EMBL/GenBank/DDBJ whole genome shotgun (WGS) entry which is preliminary data.</text>
</comment>
<dbReference type="AlphaFoldDB" id="A0AAJ1TMD3"/>
<keyword evidence="1" id="KW-0560">Oxidoreductase</keyword>
<dbReference type="RefSeq" id="WP_230365086.1">
    <property type="nucleotide sequence ID" value="NZ_JAJALK010000001.1"/>
</dbReference>
<reference evidence="1" key="1">
    <citation type="submission" date="2023-07" db="EMBL/GenBank/DDBJ databases">
        <title>Genomic Encyclopedia of Type Strains, Phase IV (KMG-IV): sequencing the most valuable type-strain genomes for metagenomic binning, comparative biology and taxonomic classification.</title>
        <authorList>
            <person name="Goeker M."/>
        </authorList>
    </citation>
    <scope>NUCLEOTIDE SEQUENCE</scope>
    <source>
        <strain evidence="1">DSM 19569</strain>
    </source>
</reference>
<proteinExistence type="predicted"/>
<protein>
    <submittedName>
        <fullName evidence="1">Formylmethanofuran dehydrogenase subunit B</fullName>
        <ecNumber evidence="1">1.2.7.12</ecNumber>
    </submittedName>
</protein>
<evidence type="ECO:0000313" key="2">
    <source>
        <dbReference type="Proteomes" id="UP001223420"/>
    </source>
</evidence>
<accession>A0AAJ1TMD3</accession>
<dbReference type="GO" id="GO:0018493">
    <property type="term" value="F:formylmethanofuran dehydrogenase activity"/>
    <property type="evidence" value="ECO:0007669"/>
    <property type="project" value="UniProtKB-EC"/>
</dbReference>
<evidence type="ECO:0000313" key="1">
    <source>
        <dbReference type="EMBL" id="MDQ0541294.1"/>
    </source>
</evidence>
<organism evidence="1 2">
    <name type="scientific">Methylobacterium brachiatum</name>
    <dbReference type="NCBI Taxonomy" id="269660"/>
    <lineage>
        <taxon>Bacteria</taxon>
        <taxon>Pseudomonadati</taxon>
        <taxon>Pseudomonadota</taxon>
        <taxon>Alphaproteobacteria</taxon>
        <taxon>Hyphomicrobiales</taxon>
        <taxon>Methylobacteriaceae</taxon>
        <taxon>Methylobacterium</taxon>
    </lineage>
</organism>
<name>A0AAJ1TMD3_9HYPH</name>
<dbReference type="Proteomes" id="UP001223420">
    <property type="component" value="Unassembled WGS sequence"/>
</dbReference>
<sequence length="359" mass="36487">MAAWVKGGATDADTAIGAAVSLLAKARAPVIAGLSADVAAIRAAYDLAGRIGASIDTAGAVGTYAELGALSRVGAMTSTPAEAVGRADTVLVVGAAPWHAPLLKRLTGAKPTRGRAAGADRTLLALGAGSEGSKAALSCPSAGGLAEAVAELRAYAKGHLAGDTPRAELVARIAAAQYGVLLYDPAELGELGVEMLQGFAMELNETTRCFTLAVAGPDQDRAVVPVAAWLTGQAPRSGFGRRVPEHDPWRFDVARQVAAGEVDAVIWLAALPVDRPEWLAAVPSVALVAEAEASLADVVIAVGRPGRDLGGVLWNEQRAALTYWPASAPTDLPSAASVLGALTERLAEGRVASRSEPAC</sequence>
<dbReference type="EC" id="1.2.7.12" evidence="1"/>
<dbReference type="EMBL" id="JAUSWL010000001">
    <property type="protein sequence ID" value="MDQ0541294.1"/>
    <property type="molecule type" value="Genomic_DNA"/>
</dbReference>
<gene>
    <name evidence="1" type="ORF">QO001_000202</name>
</gene>